<gene>
    <name evidence="3" type="ORF">GCM10011575_10600</name>
</gene>
<feature type="transmembrane region" description="Helical" evidence="2">
    <location>
        <begin position="124"/>
        <end position="151"/>
    </location>
</feature>
<dbReference type="AlphaFoldDB" id="A0A917S329"/>
<keyword evidence="2" id="KW-1133">Transmembrane helix</keyword>
<keyword evidence="2" id="KW-0812">Transmembrane</keyword>
<keyword evidence="2" id="KW-0472">Membrane</keyword>
<comment type="caution">
    <text evidence="3">The sequence shown here is derived from an EMBL/GenBank/DDBJ whole genome shotgun (WGS) entry which is preliminary data.</text>
</comment>
<feature type="transmembrane region" description="Helical" evidence="2">
    <location>
        <begin position="56"/>
        <end position="78"/>
    </location>
</feature>
<feature type="transmembrane region" description="Helical" evidence="2">
    <location>
        <begin position="84"/>
        <end position="103"/>
    </location>
</feature>
<name>A0A917S329_9ACTN</name>
<feature type="region of interest" description="Disordered" evidence="1">
    <location>
        <begin position="1"/>
        <end position="37"/>
    </location>
</feature>
<evidence type="ECO:0000313" key="4">
    <source>
        <dbReference type="Proteomes" id="UP000613840"/>
    </source>
</evidence>
<protein>
    <recommendedName>
        <fullName evidence="5">TIGR02611 family protein</fullName>
    </recommendedName>
</protein>
<dbReference type="RefSeq" id="WP_188894124.1">
    <property type="nucleotide sequence ID" value="NZ_BMMZ01000002.1"/>
</dbReference>
<keyword evidence="4" id="KW-1185">Reference proteome</keyword>
<evidence type="ECO:0000256" key="2">
    <source>
        <dbReference type="SAM" id="Phobius"/>
    </source>
</evidence>
<evidence type="ECO:0000313" key="3">
    <source>
        <dbReference type="EMBL" id="GGL54081.1"/>
    </source>
</evidence>
<organism evidence="3 4">
    <name type="scientific">Microlunatus endophyticus</name>
    <dbReference type="NCBI Taxonomy" id="1716077"/>
    <lineage>
        <taxon>Bacteria</taxon>
        <taxon>Bacillati</taxon>
        <taxon>Actinomycetota</taxon>
        <taxon>Actinomycetes</taxon>
        <taxon>Propionibacteriales</taxon>
        <taxon>Propionibacteriaceae</taxon>
        <taxon>Microlunatus</taxon>
    </lineage>
</organism>
<evidence type="ECO:0008006" key="5">
    <source>
        <dbReference type="Google" id="ProtNLM"/>
    </source>
</evidence>
<dbReference type="InterPro" id="IPR019099">
    <property type="entry name" value="Uncharacterised_PGPGW_TM"/>
</dbReference>
<proteinExistence type="predicted"/>
<sequence length="166" mass="18393">MATRDARGGRSEPETRGALSGTTHADRTMQGSDQTEHHDRWAWRRKIRADPHKARVYRVLIGILGTLLILFGVVSGPLPGPGGIPLVLLGLAIWASEFAWAHRLMQWVKRQLHTFRGWGRPKQVLAWVIFFAVIGALGYADLLVLGIPTWAPHVAVTWLSRLPGVG</sequence>
<reference evidence="3" key="2">
    <citation type="submission" date="2020-09" db="EMBL/GenBank/DDBJ databases">
        <authorList>
            <person name="Sun Q."/>
            <person name="Zhou Y."/>
        </authorList>
    </citation>
    <scope>NUCLEOTIDE SEQUENCE</scope>
    <source>
        <strain evidence="3">CGMCC 4.7306</strain>
    </source>
</reference>
<evidence type="ECO:0000256" key="1">
    <source>
        <dbReference type="SAM" id="MobiDB-lite"/>
    </source>
</evidence>
<reference evidence="3" key="1">
    <citation type="journal article" date="2014" name="Int. J. Syst. Evol. Microbiol.">
        <title>Complete genome sequence of Corynebacterium casei LMG S-19264T (=DSM 44701T), isolated from a smear-ripened cheese.</title>
        <authorList>
            <consortium name="US DOE Joint Genome Institute (JGI-PGF)"/>
            <person name="Walter F."/>
            <person name="Albersmeier A."/>
            <person name="Kalinowski J."/>
            <person name="Ruckert C."/>
        </authorList>
    </citation>
    <scope>NUCLEOTIDE SEQUENCE</scope>
    <source>
        <strain evidence="3">CGMCC 4.7306</strain>
    </source>
</reference>
<accession>A0A917S329</accession>
<dbReference type="EMBL" id="BMMZ01000002">
    <property type="protein sequence ID" value="GGL54081.1"/>
    <property type="molecule type" value="Genomic_DNA"/>
</dbReference>
<feature type="compositionally biased region" description="Basic and acidic residues" evidence="1">
    <location>
        <begin position="1"/>
        <end position="15"/>
    </location>
</feature>
<dbReference type="Pfam" id="PF09656">
    <property type="entry name" value="PGPGW"/>
    <property type="match status" value="1"/>
</dbReference>
<dbReference type="Proteomes" id="UP000613840">
    <property type="component" value="Unassembled WGS sequence"/>
</dbReference>